<evidence type="ECO:0000313" key="3">
    <source>
        <dbReference type="Proteomes" id="UP000663831"/>
    </source>
</evidence>
<dbReference type="OrthoDB" id="2418900at2759"/>
<dbReference type="Pfam" id="PF18759">
    <property type="entry name" value="Plavaka"/>
    <property type="match status" value="1"/>
</dbReference>
<proteinExistence type="predicted"/>
<comment type="caution">
    <text evidence="2">The sequence shown here is derived from an EMBL/GenBank/DDBJ whole genome shotgun (WGS) entry which is preliminary data.</text>
</comment>
<dbReference type="InterPro" id="IPR041078">
    <property type="entry name" value="Plavaka"/>
</dbReference>
<evidence type="ECO:0000313" key="2">
    <source>
        <dbReference type="EMBL" id="CAE6468258.1"/>
    </source>
</evidence>
<evidence type="ECO:0000256" key="1">
    <source>
        <dbReference type="SAM" id="MobiDB-lite"/>
    </source>
</evidence>
<accession>A0A8H3BVP7</accession>
<protein>
    <submittedName>
        <fullName evidence="2">Uncharacterized protein</fullName>
    </submittedName>
</protein>
<reference evidence="2" key="1">
    <citation type="submission" date="2021-01" db="EMBL/GenBank/DDBJ databases">
        <authorList>
            <person name="Kaushik A."/>
        </authorList>
    </citation>
    <scope>NUCLEOTIDE SEQUENCE</scope>
    <source>
        <strain evidence="2">AG3-1AP</strain>
    </source>
</reference>
<sequence length="862" mass="99477">MNLRQYMEAFGPLADPDLFETASLLMTTGLSGKARTKHLRSSLYKGKTPWKNNRALLKDIDRLPRGVEWVSDEIVIGEDSNERVYTVFKRDIVKVVGELIGAPRFKNHMRYAPERHWTSRNRRQRVYDEMWSGEWWWRTQDPYGTIVPLIIASDKTCLTRMSGGGQQAYPVYLTIGNISKSIRRKPTKHATTVIGYLPVDSFNDIPNIRTRQLYRGELLHRAMEKIVEPLKSTTNGVPMWCADSQLRRIYPILAAYVADSPEQFDVSCVVRSGCPICKQTYKGRGDGGCNAPFRDQTETLEAMREYRRTRKKRELDPLKLKPWWPFWADLPYVEFPSCLTPDLLHQIHKGLIKRHAMTWIEEFMGPKDFDARYTAMPTAKGMRHFKKGITTVSKWTGRESKEMAKQFLPVIIDPLIPNDVVKLIRALLDFTYLAHSARLTETELAAMVEALGTFHQLKNTMVEWEIVSPGAWDDMPIMHMVTHYSYSIRQLGTPDGYNTESPEYLHIPFVKEGWRASNKKNPIPQIVKYVGRMQAIRIHQTYLDELYPERTKPRERENIYNDDEDYEDDGNVNEKDDSCYESDDAEVELGPANTAVGAHIDSEDSGIAYPRPLLSIALQPTVPRVSGTTLVDTYGASDLMPALTRFLRPKCLAVGEDHYLLPTDRFDVWHKLTLHHDVLPFAPDEPAQRDVIRVKPPVRDHAGRLRDAGVFDVALVLDKPQAFGLKRYRAGRVRALFTLPRRLQHLHPGPLAYVELFAGFRPDQSATHAMYTTTRLGSLADGRRCAVVPIERISMACHLAPRFPNMEPIHTRGRKRTVPVFNPRNDLLCHSHQFFFNEFYNYFTYLFVMYWRYFYYENPTLP</sequence>
<organism evidence="2 3">
    <name type="scientific">Rhizoctonia solani</name>
    <dbReference type="NCBI Taxonomy" id="456999"/>
    <lineage>
        <taxon>Eukaryota</taxon>
        <taxon>Fungi</taxon>
        <taxon>Dikarya</taxon>
        <taxon>Basidiomycota</taxon>
        <taxon>Agaricomycotina</taxon>
        <taxon>Agaricomycetes</taxon>
        <taxon>Cantharellales</taxon>
        <taxon>Ceratobasidiaceae</taxon>
        <taxon>Rhizoctonia</taxon>
    </lineage>
</organism>
<dbReference type="Proteomes" id="UP000663831">
    <property type="component" value="Unassembled WGS sequence"/>
</dbReference>
<dbReference type="AlphaFoldDB" id="A0A8H3BVP7"/>
<name>A0A8H3BVP7_9AGAM</name>
<feature type="compositionally biased region" description="Acidic residues" evidence="1">
    <location>
        <begin position="560"/>
        <end position="571"/>
    </location>
</feature>
<dbReference type="EMBL" id="CAJMWV010002683">
    <property type="protein sequence ID" value="CAE6468258.1"/>
    <property type="molecule type" value="Genomic_DNA"/>
</dbReference>
<gene>
    <name evidence="2" type="ORF">RDB_LOCUS83419</name>
</gene>
<feature type="region of interest" description="Disordered" evidence="1">
    <location>
        <begin position="554"/>
        <end position="573"/>
    </location>
</feature>